<dbReference type="GO" id="GO:0005743">
    <property type="term" value="C:mitochondrial inner membrane"/>
    <property type="evidence" value="ECO:0000318"/>
    <property type="project" value="GO_Central"/>
</dbReference>
<name>Q5KL16_CRYD1</name>
<keyword evidence="4" id="KW-1185">Reference proteome</keyword>
<feature type="transmembrane region" description="Helical" evidence="2">
    <location>
        <begin position="118"/>
        <end position="138"/>
    </location>
</feature>
<organism evidence="3 4">
    <name type="scientific">Cryptococcus deneoformans (strain JEC21 / ATCC MYA-565)</name>
    <name type="common">Cryptococcus neoformans var. neoformans serotype D</name>
    <dbReference type="NCBI Taxonomy" id="214684"/>
    <lineage>
        <taxon>Eukaryota</taxon>
        <taxon>Fungi</taxon>
        <taxon>Dikarya</taxon>
        <taxon>Basidiomycota</taxon>
        <taxon>Agaricomycotina</taxon>
        <taxon>Tremellomycetes</taxon>
        <taxon>Tremellales</taxon>
        <taxon>Cryptococcaceae</taxon>
        <taxon>Cryptococcus</taxon>
        <taxon>Cryptococcus neoformans species complex</taxon>
    </lineage>
</organism>
<dbReference type="HOGENOM" id="CLU_2061397_0_0_1"/>
<dbReference type="GO" id="GO:0033617">
    <property type="term" value="P:mitochondrial respiratory chain complex IV assembly"/>
    <property type="evidence" value="ECO:0000318"/>
    <property type="project" value="GO_Central"/>
</dbReference>
<evidence type="ECO:0000313" key="4">
    <source>
        <dbReference type="Proteomes" id="UP000002149"/>
    </source>
</evidence>
<dbReference type="KEGG" id="cne:CNC01100"/>
<protein>
    <submittedName>
        <fullName evidence="3">Uncharacterized protein</fullName>
    </submittedName>
</protein>
<dbReference type="EMBL" id="AE017343">
    <property type="protein sequence ID" value="AAW42127.2"/>
    <property type="molecule type" value="Genomic_DNA"/>
</dbReference>
<dbReference type="PANTHER" id="PTHR28523:SF1">
    <property type="entry name" value="CYTOCHROME C OXIDASE ASSEMBLY FACTOR 1"/>
    <property type="match status" value="1"/>
</dbReference>
<dbReference type="VEuPathDB" id="FungiDB:CNC01100"/>
<reference evidence="3 4" key="1">
    <citation type="journal article" date="2005" name="Science">
        <title>The genome of the basidiomycetous yeast and human pathogen Cryptococcus neoformans.</title>
        <authorList>
            <person name="Loftus B.J."/>
            <person name="Fung E."/>
            <person name="Roncaglia P."/>
            <person name="Rowley D."/>
            <person name="Amedeo P."/>
            <person name="Bruno D."/>
            <person name="Vamathevan J."/>
            <person name="Miranda M."/>
            <person name="Anderson I.J."/>
            <person name="Fraser J.A."/>
            <person name="Allen J.E."/>
            <person name="Bosdet I.E."/>
            <person name="Brent M.R."/>
            <person name="Chiu R."/>
            <person name="Doering T.L."/>
            <person name="Donlin M.J."/>
            <person name="D'Souza C.A."/>
            <person name="Fox D.S."/>
            <person name="Grinberg V."/>
            <person name="Fu J."/>
            <person name="Fukushima M."/>
            <person name="Haas B.J."/>
            <person name="Huang J.C."/>
            <person name="Janbon G."/>
            <person name="Jones S.J."/>
            <person name="Koo H.L."/>
            <person name="Krzywinski M.I."/>
            <person name="Kwon-Chung J.K."/>
            <person name="Lengeler K.B."/>
            <person name="Maiti R."/>
            <person name="Marra M.A."/>
            <person name="Marra R.E."/>
            <person name="Mathewson C.A."/>
            <person name="Mitchell T.G."/>
            <person name="Pertea M."/>
            <person name="Riggs F.R."/>
            <person name="Salzberg S.L."/>
            <person name="Schein J.E."/>
            <person name="Shvartsbeyn A."/>
            <person name="Shin H."/>
            <person name="Shumway M."/>
            <person name="Specht C.A."/>
            <person name="Suh B.B."/>
            <person name="Tenney A."/>
            <person name="Utterback T.R."/>
            <person name="Wickes B.L."/>
            <person name="Wortman J.R."/>
            <person name="Wye N.H."/>
            <person name="Kronstad J.W."/>
            <person name="Lodge J.K."/>
            <person name="Heitman J."/>
            <person name="Davis R.W."/>
            <person name="Fraser C.M."/>
            <person name="Hyman R.W."/>
        </authorList>
    </citation>
    <scope>NUCLEOTIDE SEQUENCE [LARGE SCALE GENOMIC DNA]</scope>
    <source>
        <strain evidence="4">JEC21 / ATCC MYA-565</strain>
    </source>
</reference>
<evidence type="ECO:0000313" key="3">
    <source>
        <dbReference type="EMBL" id="AAW42127.2"/>
    </source>
</evidence>
<feature type="compositionally biased region" description="Polar residues" evidence="1">
    <location>
        <begin position="37"/>
        <end position="50"/>
    </location>
</feature>
<dbReference type="InParanoid" id="Q5KL16"/>
<feature type="region of interest" description="Disordered" evidence="1">
    <location>
        <begin position="1"/>
        <end position="83"/>
    </location>
</feature>
<dbReference type="PaxDb" id="214684-Q5KL16"/>
<dbReference type="PANTHER" id="PTHR28523">
    <property type="entry name" value="CYTOCHROME C OXIDASE ASSEMBLY FACTOR 1"/>
    <property type="match status" value="1"/>
</dbReference>
<keyword evidence="2" id="KW-0472">Membrane</keyword>
<feature type="compositionally biased region" description="Pro residues" evidence="1">
    <location>
        <begin position="24"/>
        <end position="34"/>
    </location>
</feature>
<dbReference type="OrthoDB" id="2100652at2759"/>
<evidence type="ECO:0000256" key="1">
    <source>
        <dbReference type="SAM" id="MobiDB-lite"/>
    </source>
</evidence>
<keyword evidence="2" id="KW-1133">Transmembrane helix</keyword>
<proteinExistence type="predicted"/>
<evidence type="ECO:0000256" key="2">
    <source>
        <dbReference type="SAM" id="Phobius"/>
    </source>
</evidence>
<accession>Q5KL16</accession>
<dbReference type="AlphaFoldDB" id="Q5KL16"/>
<dbReference type="InterPro" id="IPR014807">
    <property type="entry name" value="Coa1"/>
</dbReference>
<dbReference type="Proteomes" id="UP000002149">
    <property type="component" value="Chromosome 3"/>
</dbReference>
<dbReference type="GeneID" id="3256798"/>
<feature type="compositionally biased region" description="Low complexity" evidence="1">
    <location>
        <begin position="1"/>
        <end position="15"/>
    </location>
</feature>
<keyword evidence="2" id="KW-0812">Transmembrane</keyword>
<dbReference type="RefSeq" id="XP_024512362.1">
    <property type="nucleotide sequence ID" value="XM_024656682.1"/>
</dbReference>
<dbReference type="InterPro" id="IPR042432">
    <property type="entry name" value="Coa1_fungi"/>
</dbReference>
<gene>
    <name evidence="3" type="ordered locus">CNC01100</name>
</gene>
<sequence>MHLARLPLPRPAARAAIRHLSTRSPPPPPPPHQPQPTSFTAKASPRQTLSHPEEIRGMPPLSPRDAVNKGKADTVTVGERGKGRDGKEVFEAFEGPSKPRLIYERPGGRELPKVRGTAPFVIALGLLGLGWGLFILHATNSERLSSSVLRQATFQLRNSKEVIALLGENVRLVEEWWALGAPWISGTINLMQGRVDLSFRIRGSKGAGTVYFTSIRPQEQGAWRIVRYKVIADDGQVIRLEDQAIRPEQKGAK</sequence>
<dbReference type="Pfam" id="PF08695">
    <property type="entry name" value="Coa1"/>
    <property type="match status" value="1"/>
</dbReference>